<evidence type="ECO:0000313" key="3">
    <source>
        <dbReference type="EMBL" id="NMB91937.1"/>
    </source>
</evidence>
<dbReference type="CDD" id="cd18121">
    <property type="entry name" value="ATP-synt_Fo_c"/>
    <property type="match status" value="1"/>
</dbReference>
<dbReference type="Gene3D" id="1.20.20.10">
    <property type="entry name" value="F1F0 ATP synthase subunit C"/>
    <property type="match status" value="1"/>
</dbReference>
<evidence type="ECO:0000256" key="2">
    <source>
        <dbReference type="SAM" id="SignalP"/>
    </source>
</evidence>
<keyword evidence="1" id="KW-0472">Membrane</keyword>
<protein>
    <submittedName>
        <fullName evidence="3">ATP synthase F0 subunit C</fullName>
    </submittedName>
</protein>
<keyword evidence="2" id="KW-0732">Signal</keyword>
<proteinExistence type="predicted"/>
<dbReference type="AlphaFoldDB" id="A0A7X9E7I6"/>
<feature type="signal peptide" evidence="2">
    <location>
        <begin position="1"/>
        <end position="25"/>
    </location>
</feature>
<dbReference type="InterPro" id="IPR038662">
    <property type="entry name" value="ATP_synth_F0_csu_sf"/>
</dbReference>
<organism evidence="3 4">
    <name type="scientific">candidate division WWE3 bacterium</name>
    <dbReference type="NCBI Taxonomy" id="2053526"/>
    <lineage>
        <taxon>Bacteria</taxon>
        <taxon>Katanobacteria</taxon>
    </lineage>
</organism>
<feature type="transmembrane region" description="Helical" evidence="1">
    <location>
        <begin position="230"/>
        <end position="253"/>
    </location>
</feature>
<reference evidence="3 4" key="1">
    <citation type="journal article" date="2020" name="Biotechnol. Biofuels">
        <title>New insights from the biogas microbiome by comprehensive genome-resolved metagenomics of nearly 1600 species originating from multiple anaerobic digesters.</title>
        <authorList>
            <person name="Campanaro S."/>
            <person name="Treu L."/>
            <person name="Rodriguez-R L.M."/>
            <person name="Kovalovszki A."/>
            <person name="Ziels R.M."/>
            <person name="Maus I."/>
            <person name="Zhu X."/>
            <person name="Kougias P.G."/>
            <person name="Basile A."/>
            <person name="Luo G."/>
            <person name="Schluter A."/>
            <person name="Konstantinidis K.T."/>
            <person name="Angelidaki I."/>
        </authorList>
    </citation>
    <scope>NUCLEOTIDE SEQUENCE [LARGE SCALE GENOMIC DNA]</scope>
    <source>
        <strain evidence="3">AS27yjCOA_202</strain>
    </source>
</reference>
<gene>
    <name evidence="3" type="ORF">GYA37_03790</name>
</gene>
<evidence type="ECO:0000313" key="4">
    <source>
        <dbReference type="Proteomes" id="UP000590542"/>
    </source>
</evidence>
<keyword evidence="1" id="KW-0812">Transmembrane</keyword>
<accession>A0A7X9E7I6</accession>
<keyword evidence="1" id="KW-1133">Transmembrane helix</keyword>
<dbReference type="Proteomes" id="UP000590542">
    <property type="component" value="Unassembled WGS sequence"/>
</dbReference>
<feature type="chain" id="PRO_5030827463" evidence="2">
    <location>
        <begin position="26"/>
        <end position="255"/>
    </location>
</feature>
<feature type="transmembrane region" description="Helical" evidence="1">
    <location>
        <begin position="188"/>
        <end position="209"/>
    </location>
</feature>
<sequence length="255" mass="27282">MSKLKWVKYVSLVLFIILAKPLVLAASYEEAVSVPVDQGVGKVGDIISYIGSRYVLSSKMYDSNMIGVVVDNPAVSFEDRSLTSSILVTSVGEVLVNISTKYGNIKEGDYITSSEIPGTGVKALESGQVLGVALEDFGTSDNEEVGQIYVLLGIETSFVDSSISKNLLDTLKNSLTSPFMTPIEALRYLLAIAVVFASFVIGFSSFGKITGTSVEALGRNPLAGGSIRKVIFFNFAMTFVIMIIGLGIAYLILTL</sequence>
<dbReference type="EMBL" id="JAAZNV010000012">
    <property type="protein sequence ID" value="NMB91937.1"/>
    <property type="molecule type" value="Genomic_DNA"/>
</dbReference>
<evidence type="ECO:0000256" key="1">
    <source>
        <dbReference type="SAM" id="Phobius"/>
    </source>
</evidence>
<comment type="caution">
    <text evidence="3">The sequence shown here is derived from an EMBL/GenBank/DDBJ whole genome shotgun (WGS) entry which is preliminary data.</text>
</comment>
<name>A0A7X9E7I6_UNCKA</name>